<reference evidence="2" key="1">
    <citation type="journal article" date="2019" name="Int. J. Syst. Evol. Microbiol.">
        <title>The Global Catalogue of Microorganisms (GCM) 10K type strain sequencing project: providing services to taxonomists for standard genome sequencing and annotation.</title>
        <authorList>
            <consortium name="The Broad Institute Genomics Platform"/>
            <consortium name="The Broad Institute Genome Sequencing Center for Infectious Disease"/>
            <person name="Wu L."/>
            <person name="Ma J."/>
        </authorList>
    </citation>
    <scope>NUCLEOTIDE SEQUENCE [LARGE SCALE GENOMIC DNA]</scope>
    <source>
        <strain evidence="2">JCM 18532</strain>
    </source>
</reference>
<gene>
    <name evidence="1" type="ORF">GCM10023350_25390</name>
</gene>
<evidence type="ECO:0000313" key="1">
    <source>
        <dbReference type="EMBL" id="GAA4739906.1"/>
    </source>
</evidence>
<dbReference type="Proteomes" id="UP001499882">
    <property type="component" value="Unassembled WGS sequence"/>
</dbReference>
<name>A0ABP8YXJ7_9ACTN</name>
<dbReference type="EMBL" id="BAABKN010000015">
    <property type="protein sequence ID" value="GAA4739906.1"/>
    <property type="molecule type" value="Genomic_DNA"/>
</dbReference>
<organism evidence="1 2">
    <name type="scientific">Nocardioides endophyticus</name>
    <dbReference type="NCBI Taxonomy" id="1353775"/>
    <lineage>
        <taxon>Bacteria</taxon>
        <taxon>Bacillati</taxon>
        <taxon>Actinomycetota</taxon>
        <taxon>Actinomycetes</taxon>
        <taxon>Propionibacteriales</taxon>
        <taxon>Nocardioidaceae</taxon>
        <taxon>Nocardioides</taxon>
    </lineage>
</organism>
<accession>A0ABP8YXJ7</accession>
<sequence>MSPHHRLDEQLEELSRGRLVFDARRRRLTARDASGSVRHELEITETELRGLLQRLLLAAPQPLDDEPLAVGARLLLTHLDDEAEGRDS</sequence>
<keyword evidence="2" id="KW-1185">Reference proteome</keyword>
<dbReference type="RefSeq" id="WP_345527152.1">
    <property type="nucleotide sequence ID" value="NZ_BAABKN010000015.1"/>
</dbReference>
<comment type="caution">
    <text evidence="1">The sequence shown here is derived from an EMBL/GenBank/DDBJ whole genome shotgun (WGS) entry which is preliminary data.</text>
</comment>
<protein>
    <submittedName>
        <fullName evidence="1">Uncharacterized protein</fullName>
    </submittedName>
</protein>
<proteinExistence type="predicted"/>
<evidence type="ECO:0000313" key="2">
    <source>
        <dbReference type="Proteomes" id="UP001499882"/>
    </source>
</evidence>